<dbReference type="Proteomes" id="UP001597264">
    <property type="component" value="Unassembled WGS sequence"/>
</dbReference>
<evidence type="ECO:0000256" key="7">
    <source>
        <dbReference type="ARBA" id="ARBA00023004"/>
    </source>
</evidence>
<dbReference type="PROSITE" id="PS51007">
    <property type="entry name" value="CYTC"/>
    <property type="match status" value="3"/>
</dbReference>
<evidence type="ECO:0000256" key="1">
    <source>
        <dbReference type="ARBA" id="ARBA00004236"/>
    </source>
</evidence>
<keyword evidence="2" id="KW-1003">Cell membrane</keyword>
<protein>
    <submittedName>
        <fullName evidence="11">Cytochrome c</fullName>
    </submittedName>
</protein>
<evidence type="ECO:0000256" key="6">
    <source>
        <dbReference type="ARBA" id="ARBA00022737"/>
    </source>
</evidence>
<dbReference type="EMBL" id="JBHTLR010000005">
    <property type="protein sequence ID" value="MFD1215884.1"/>
    <property type="molecule type" value="Genomic_DNA"/>
</dbReference>
<organism evidence="11 12">
    <name type="scientific">Microbulbifer celer</name>
    <dbReference type="NCBI Taxonomy" id="435905"/>
    <lineage>
        <taxon>Bacteria</taxon>
        <taxon>Pseudomonadati</taxon>
        <taxon>Pseudomonadota</taxon>
        <taxon>Gammaproteobacteria</taxon>
        <taxon>Cellvibrionales</taxon>
        <taxon>Microbulbiferaceae</taxon>
        <taxon>Microbulbifer</taxon>
    </lineage>
</organism>
<dbReference type="InterPro" id="IPR051459">
    <property type="entry name" value="Cytochrome_c-type_DH"/>
</dbReference>
<comment type="caution">
    <text evidence="11">The sequence shown here is derived from an EMBL/GenBank/DDBJ whole genome shotgun (WGS) entry which is preliminary data.</text>
</comment>
<keyword evidence="7 9" id="KW-0408">Iron</keyword>
<evidence type="ECO:0000313" key="11">
    <source>
        <dbReference type="EMBL" id="MFD1215884.1"/>
    </source>
</evidence>
<dbReference type="PANTHER" id="PTHR35008:SF8">
    <property type="entry name" value="ALCOHOL DEHYDROGENASE CYTOCHROME C SUBUNIT"/>
    <property type="match status" value="1"/>
</dbReference>
<dbReference type="RefSeq" id="WP_230436318.1">
    <property type="nucleotide sequence ID" value="NZ_CP087715.1"/>
</dbReference>
<dbReference type="Pfam" id="PF13442">
    <property type="entry name" value="Cytochrome_CBB3"/>
    <property type="match status" value="1"/>
</dbReference>
<proteinExistence type="predicted"/>
<name>A0ABW3U922_9GAMM</name>
<sequence>MGRTLTAALAVLVIILIALFFVIRKPSIDPVETPPPSSFDDAVIERGRILAGIGNCATCHTTTDDKPYAGGRDFPTGFGSLYSTNITPHPQDGIGNWSLEAFVRSMRAGIARDGAYLYPAFPYTHFKNLTDEDLGALYAYLMTREPVAYTPPENKMHFPFNLRFLQWGWQLLFFDKKPMQADPQQSDDWNRGAYLAEGAGHCTACHSPRNAFGAEKKDEAYAGALVDNWYAPALNADQPLPVHWSSDTLYDYLRNGQSAYQGVSVGSMGEVVHQGLERAPDGDIRALAVYVASLGGQDQTPNSTRQAATQAAQVIDAAHKRTDADRSQGENIYIAACAACHYNAADNPLGLRAELSLNSAVTAADPTNLLRVLLRGIPADEGTPGIVMPDFARLSDRDVAELSRFLRKRADLPPWEDLEKRLKELRQQLGTVAADKGEKQ</sequence>
<feature type="domain" description="Cytochrome c" evidence="10">
    <location>
        <begin position="42"/>
        <end position="145"/>
    </location>
</feature>
<feature type="domain" description="Cytochrome c" evidence="10">
    <location>
        <begin position="187"/>
        <end position="295"/>
    </location>
</feature>
<feature type="domain" description="Cytochrome c" evidence="10">
    <location>
        <begin position="324"/>
        <end position="410"/>
    </location>
</feature>
<keyword evidence="8" id="KW-0472">Membrane</keyword>
<dbReference type="PANTHER" id="PTHR35008">
    <property type="entry name" value="BLL4482 PROTEIN-RELATED"/>
    <property type="match status" value="1"/>
</dbReference>
<keyword evidence="6" id="KW-0677">Repeat</keyword>
<evidence type="ECO:0000313" key="12">
    <source>
        <dbReference type="Proteomes" id="UP001597264"/>
    </source>
</evidence>
<dbReference type="SUPFAM" id="SSF46626">
    <property type="entry name" value="Cytochrome c"/>
    <property type="match status" value="3"/>
</dbReference>
<gene>
    <name evidence="11" type="ORF">ACFQ2X_04675</name>
</gene>
<keyword evidence="4 9" id="KW-0479">Metal-binding</keyword>
<accession>A0ABW3U922</accession>
<dbReference type="InterPro" id="IPR014353">
    <property type="entry name" value="Membr-bd_ADH_cyt_c"/>
</dbReference>
<evidence type="ECO:0000256" key="2">
    <source>
        <dbReference type="ARBA" id="ARBA00022475"/>
    </source>
</evidence>
<evidence type="ECO:0000256" key="5">
    <source>
        <dbReference type="ARBA" id="ARBA00022729"/>
    </source>
</evidence>
<keyword evidence="3 9" id="KW-0349">Heme</keyword>
<keyword evidence="5" id="KW-0732">Signal</keyword>
<comment type="subcellular location">
    <subcellularLocation>
        <location evidence="1">Cell membrane</location>
    </subcellularLocation>
</comment>
<evidence type="ECO:0000259" key="10">
    <source>
        <dbReference type="PROSITE" id="PS51007"/>
    </source>
</evidence>
<evidence type="ECO:0000256" key="3">
    <source>
        <dbReference type="ARBA" id="ARBA00022617"/>
    </source>
</evidence>
<dbReference type="InterPro" id="IPR009056">
    <property type="entry name" value="Cyt_c-like_dom"/>
</dbReference>
<keyword evidence="12" id="KW-1185">Reference proteome</keyword>
<dbReference type="PIRSF" id="PIRSF000018">
    <property type="entry name" value="Mb_ADH_cyt_c"/>
    <property type="match status" value="1"/>
</dbReference>
<reference evidence="12" key="1">
    <citation type="journal article" date="2019" name="Int. J. Syst. Evol. Microbiol.">
        <title>The Global Catalogue of Microorganisms (GCM) 10K type strain sequencing project: providing services to taxonomists for standard genome sequencing and annotation.</title>
        <authorList>
            <consortium name="The Broad Institute Genomics Platform"/>
            <consortium name="The Broad Institute Genome Sequencing Center for Infectious Disease"/>
            <person name="Wu L."/>
            <person name="Ma J."/>
        </authorList>
    </citation>
    <scope>NUCLEOTIDE SEQUENCE [LARGE SCALE GENOMIC DNA]</scope>
    <source>
        <strain evidence="12">CCUG 54356</strain>
    </source>
</reference>
<dbReference type="InterPro" id="IPR036909">
    <property type="entry name" value="Cyt_c-like_dom_sf"/>
</dbReference>
<evidence type="ECO:0000256" key="9">
    <source>
        <dbReference type="PROSITE-ProRule" id="PRU00433"/>
    </source>
</evidence>
<dbReference type="Pfam" id="PF00034">
    <property type="entry name" value="Cytochrom_C"/>
    <property type="match status" value="1"/>
</dbReference>
<evidence type="ECO:0000256" key="8">
    <source>
        <dbReference type="ARBA" id="ARBA00023136"/>
    </source>
</evidence>
<dbReference type="Gene3D" id="1.10.760.10">
    <property type="entry name" value="Cytochrome c-like domain"/>
    <property type="match status" value="2"/>
</dbReference>
<evidence type="ECO:0000256" key="4">
    <source>
        <dbReference type="ARBA" id="ARBA00022723"/>
    </source>
</evidence>